<protein>
    <recommendedName>
        <fullName evidence="4">Conjugal transfer protein TraX</fullName>
    </recommendedName>
</protein>
<geneLocation type="plasmid" evidence="3">
    <name>pRSE40</name>
</geneLocation>
<accession>A0A3Q9N0J4</accession>
<proteinExistence type="predicted"/>
<evidence type="ECO:0000256" key="1">
    <source>
        <dbReference type="SAM" id="Phobius"/>
    </source>
</evidence>
<keyword evidence="1" id="KW-0472">Membrane</keyword>
<sequence length="185" mass="21296">MNRKLKKGLYWGANIFLPLSETRLIGHTLGKMLDKNLQRTRRLCGIGKTAPPPEKTYHEALADSRWPEETLVKRYTVTKRTWLCFAAMGAIAECDALLVFFLHPQFWSVGAVVRMSCITLMAIAFITLFFFRGMVCQFRLWQLQHHRVSTAEKGTFTDFRCETDSIRLTLGLRPRAKATSAIIRR</sequence>
<dbReference type="InterPro" id="IPR049599">
    <property type="entry name" value="TraX-like"/>
</dbReference>
<reference evidence="3" key="1">
    <citation type="submission" date="2018-12" db="EMBL/GenBank/DDBJ databases">
        <title>Complete genome sequences of twenty non-typhoidal Salmonella isolates from Rwanda.</title>
        <authorList>
            <person name="Byukusenge M."/>
            <person name="Li L."/>
            <person name="Subhashinie K."/>
            <person name="Nzayirambaho M."/>
            <person name="Kuchipudi S.V."/>
            <person name="Jayarao B.M."/>
        </authorList>
    </citation>
    <scope>NUCLEOTIDE SEQUENCE</scope>
    <source>
        <strain evidence="2">RSE21</strain>
        <strain evidence="3">RSE40</strain>
        <plasmid evidence="2">pRSE21</plasmid>
        <plasmid evidence="3">pRSE40</plasmid>
    </source>
</reference>
<evidence type="ECO:0000313" key="3">
    <source>
        <dbReference type="EMBL" id="AZT44357.1"/>
    </source>
</evidence>
<keyword evidence="1" id="KW-0812">Transmembrane</keyword>
<feature type="transmembrane region" description="Helical" evidence="1">
    <location>
        <begin position="109"/>
        <end position="131"/>
    </location>
</feature>
<gene>
    <name evidence="3" type="ORF">EL007_24160</name>
    <name evidence="2" type="ORF">ELZ88_24805</name>
</gene>
<evidence type="ECO:0000313" key="2">
    <source>
        <dbReference type="EMBL" id="AZT39740.1"/>
    </source>
</evidence>
<geneLocation type="plasmid" evidence="2">
    <name>pRSE21</name>
</geneLocation>
<dbReference type="AlphaFoldDB" id="A0A3Q9N0J4"/>
<keyword evidence="1" id="KW-1133">Transmembrane helix</keyword>
<evidence type="ECO:0008006" key="4">
    <source>
        <dbReference type="Google" id="ProtNLM"/>
    </source>
</evidence>
<dbReference type="RefSeq" id="WP_168445598.1">
    <property type="nucleotide sequence ID" value="NZ_CP034699.1"/>
</dbReference>
<keyword evidence="3" id="KW-0614">Plasmid</keyword>
<organism evidence="3">
    <name type="scientific">Salmonella enterica subsp. enterica serovar Karamoja</name>
    <dbReference type="NCBI Taxonomy" id="2500153"/>
    <lineage>
        <taxon>Bacteria</taxon>
        <taxon>Pseudomonadati</taxon>
        <taxon>Pseudomonadota</taxon>
        <taxon>Gammaproteobacteria</taxon>
        <taxon>Enterobacterales</taxon>
        <taxon>Enterobacteriaceae</taxon>
        <taxon>Salmonella</taxon>
    </lineage>
</organism>
<feature type="transmembrane region" description="Helical" evidence="1">
    <location>
        <begin position="82"/>
        <end position="103"/>
    </location>
</feature>
<dbReference type="EMBL" id="CP034710">
    <property type="protein sequence ID" value="AZT39740.1"/>
    <property type="molecule type" value="Genomic_DNA"/>
</dbReference>
<dbReference type="EMBL" id="CP034699">
    <property type="protein sequence ID" value="AZT44357.1"/>
    <property type="molecule type" value="Genomic_DNA"/>
</dbReference>
<dbReference type="NCBIfam" id="NF033887">
    <property type="entry name" value="conj_TraX"/>
    <property type="match status" value="1"/>
</dbReference>
<name>A0A3Q9N0J4_SALET</name>